<name>A0ABQ0L330_MYCCL</name>
<gene>
    <name evidence="1" type="ORF">MCHLO_03121</name>
</gene>
<organism evidence="1 2">
    <name type="scientific">Mycena chlorophos</name>
    <name type="common">Agaric fungus</name>
    <name type="synonym">Agaricus chlorophos</name>
    <dbReference type="NCBI Taxonomy" id="658473"/>
    <lineage>
        <taxon>Eukaryota</taxon>
        <taxon>Fungi</taxon>
        <taxon>Dikarya</taxon>
        <taxon>Basidiomycota</taxon>
        <taxon>Agaricomycotina</taxon>
        <taxon>Agaricomycetes</taxon>
        <taxon>Agaricomycetidae</taxon>
        <taxon>Agaricales</taxon>
        <taxon>Marasmiineae</taxon>
        <taxon>Mycenaceae</taxon>
        <taxon>Mycena</taxon>
    </lineage>
</organism>
<dbReference type="Proteomes" id="UP000815677">
    <property type="component" value="Unassembled WGS sequence"/>
</dbReference>
<proteinExistence type="predicted"/>
<protein>
    <recommendedName>
        <fullName evidence="3">EF-hand domain-containing protein</fullName>
    </recommendedName>
</protein>
<accession>A0ABQ0L330</accession>
<evidence type="ECO:0000313" key="2">
    <source>
        <dbReference type="Proteomes" id="UP000815677"/>
    </source>
</evidence>
<evidence type="ECO:0000313" key="1">
    <source>
        <dbReference type="EMBL" id="GAT45550.1"/>
    </source>
</evidence>
<evidence type="ECO:0008006" key="3">
    <source>
        <dbReference type="Google" id="ProtNLM"/>
    </source>
</evidence>
<keyword evidence="2" id="KW-1185">Reference proteome</keyword>
<dbReference type="EMBL" id="DF841500">
    <property type="protein sequence ID" value="GAT45550.1"/>
    <property type="molecule type" value="Genomic_DNA"/>
</dbReference>
<reference evidence="1" key="1">
    <citation type="submission" date="2014-09" db="EMBL/GenBank/DDBJ databases">
        <title>Genome sequence of the luminous mushroom Mycena chlorophos for searching fungal bioluminescence genes.</title>
        <authorList>
            <person name="Tanaka Y."/>
            <person name="Kasuga D."/>
            <person name="Oba Y."/>
            <person name="Hase S."/>
            <person name="Sato K."/>
            <person name="Oba Y."/>
            <person name="Sakakibara Y."/>
        </authorList>
    </citation>
    <scope>NUCLEOTIDE SEQUENCE</scope>
</reference>
<sequence length="274" mass="30265">MDAVGTDADGNIALTEFKSSATAGFTRNQESGFPAIGANGGTVVGNNGGAAYPAGTVIPPTTVNVSRFYERFCPFLEKCGFKLKKSEDKLIRKHLDRSDVFQVLWRDSAGGWKIQPQVGVRHERVEEVFHETSGFEKKFQAGTSTVGTSIGVLQGGINSDVEFFIESVGQIDFAVDGMLKAFFDVALQYYDQWKDVASIDEALNDEPSKPVPHLRPGLPWFRSSTGAIVAKMQRRANYEEVVGEYREVMKNNNKGFYLSRFDALLHHLKDATLP</sequence>